<evidence type="ECO:0008006" key="3">
    <source>
        <dbReference type="Google" id="ProtNLM"/>
    </source>
</evidence>
<comment type="caution">
    <text evidence="1">The sequence shown here is derived from an EMBL/GenBank/DDBJ whole genome shotgun (WGS) entry which is preliminary data.</text>
</comment>
<dbReference type="Pfam" id="PF00577">
    <property type="entry name" value="Usher"/>
    <property type="match status" value="1"/>
</dbReference>
<dbReference type="GO" id="GO:0009297">
    <property type="term" value="P:pilus assembly"/>
    <property type="evidence" value="ECO:0007669"/>
    <property type="project" value="InterPro"/>
</dbReference>
<proteinExistence type="predicted"/>
<reference evidence="2" key="1">
    <citation type="journal article" date="2018" name="Front. Microbiol.">
        <title>Genome-Based Analysis Reveals the Taxonomy and Diversity of the Family Idiomarinaceae.</title>
        <authorList>
            <person name="Liu Y."/>
            <person name="Lai Q."/>
            <person name="Shao Z."/>
        </authorList>
    </citation>
    <scope>NUCLEOTIDE SEQUENCE [LARGE SCALE GENOMIC DNA]</scope>
    <source>
        <strain evidence="2">F23</strain>
    </source>
</reference>
<name>A0A432XV32_9GAMM</name>
<dbReference type="PANTHER" id="PTHR30451">
    <property type="entry name" value="OUTER MEMBRANE USHER PROTEIN"/>
    <property type="match status" value="1"/>
</dbReference>
<accession>A0A432XV32</accession>
<dbReference type="GO" id="GO:0015473">
    <property type="term" value="F:fimbrial usher porin activity"/>
    <property type="evidence" value="ECO:0007669"/>
    <property type="project" value="InterPro"/>
</dbReference>
<dbReference type="EMBL" id="PIPV01000007">
    <property type="protein sequence ID" value="RUO52513.1"/>
    <property type="molecule type" value="Genomic_DNA"/>
</dbReference>
<dbReference type="GO" id="GO:0009279">
    <property type="term" value="C:cell outer membrane"/>
    <property type="evidence" value="ECO:0007669"/>
    <property type="project" value="TreeGrafter"/>
</dbReference>
<dbReference type="Gene3D" id="2.60.40.2610">
    <property type="entry name" value="Outer membrane usher protein FimD, plug domain"/>
    <property type="match status" value="1"/>
</dbReference>
<organism evidence="1 2">
    <name type="scientific">Idiomarina fontislapidosi</name>
    <dbReference type="NCBI Taxonomy" id="263723"/>
    <lineage>
        <taxon>Bacteria</taxon>
        <taxon>Pseudomonadati</taxon>
        <taxon>Pseudomonadota</taxon>
        <taxon>Gammaproteobacteria</taxon>
        <taxon>Alteromonadales</taxon>
        <taxon>Idiomarinaceae</taxon>
        <taxon>Idiomarina</taxon>
    </lineage>
</organism>
<evidence type="ECO:0000313" key="1">
    <source>
        <dbReference type="EMBL" id="RUO52513.1"/>
    </source>
</evidence>
<dbReference type="InterPro" id="IPR042186">
    <property type="entry name" value="FimD_plug_dom"/>
</dbReference>
<dbReference type="Gene3D" id="2.60.40.3110">
    <property type="match status" value="1"/>
</dbReference>
<dbReference type="AlphaFoldDB" id="A0A432XV32"/>
<sequence length="782" mass="86815">MNLRTTRLFLLAIVKKYVSQSKQLAYVIVGLMALSGNAQEPRYLDVFLNDWNSGQSLMFFQYEQGFAIEGDSLISLLGQLPETIRRVDNAPHLVWLNSTEIFVADYNESTQQINLTVQPKLFRLTQKDSTRSIPESRAQMLNSAWINTDTFIDWQTNQDELIGGAQVSLNARVSDLQFNSQHVAQRLQGESLNSVRLSSSVTWESYDQLTQLIVGDSISAGGNTSRSLRFGGVQYRKNYSLRPNLITFPTPAFGASSEVPSVVDLYINGLRSTTTDVGPGPFEFVNTPYVSGAGTATIVSRDIFGRQVVINQPFYVTPQLLRSGFSDYALSFGYGREDFGQSSFAYSNEAIFSGSYRHGVSSMLTLGGGLDWTSGYAGWRGEAQVRLGLLGALTSEVIFDSESHKKQWQVGYDYQGEWFRLNLSNTLADQGFNDLVGYYSQIDTPSRQTNASLSVNAAHLGSLSLAYIERSYAHSGRFRQDSQFVSASYSRSWGRGNVFANLTRDVTLDSWTASINFSYNFGESGIAVASHQVEKDQPSYRQYRYSFGNRGYQGYQVEALASQGRKDDFAQLSSEWRLEQSIGKLGVNNTGGDSRVFGSFQTAWVYSQNSFWNTRPIEQAFAIVKVGEYADVPVRFSHREIGKTDQNGLLLIPNVLSGLENHISFDPSGLPVNSGVEKTSLSKVPEGRGGILYDFNVVSHTPVYLTVLNTSGEFIAPGTLLTSSTGRQYYVGWDGEAYVPYADLPMHLSSPECELSIPRAESRDEIVKLTVKCQQPDAEIVQ</sequence>
<gene>
    <name evidence="1" type="ORF">CWE25_09295</name>
</gene>
<keyword evidence="2" id="KW-1185">Reference proteome</keyword>
<dbReference type="OrthoDB" id="8587at2"/>
<dbReference type="Proteomes" id="UP000287330">
    <property type="component" value="Unassembled WGS sequence"/>
</dbReference>
<dbReference type="InterPro" id="IPR000015">
    <property type="entry name" value="Fimb_usher"/>
</dbReference>
<protein>
    <recommendedName>
        <fullName evidence="3">PapC-like C-terminal domain-containing protein</fullName>
    </recommendedName>
</protein>
<dbReference type="PANTHER" id="PTHR30451:SF5">
    <property type="entry name" value="SLR0019 PROTEIN"/>
    <property type="match status" value="1"/>
</dbReference>
<evidence type="ECO:0000313" key="2">
    <source>
        <dbReference type="Proteomes" id="UP000287330"/>
    </source>
</evidence>